<protein>
    <submittedName>
        <fullName evidence="4">Helix-turn-helix domain-containing protein</fullName>
    </submittedName>
</protein>
<organism evidence="4 5">
    <name type="scientific">Cohnella boryungensis</name>
    <dbReference type="NCBI Taxonomy" id="768479"/>
    <lineage>
        <taxon>Bacteria</taxon>
        <taxon>Bacillati</taxon>
        <taxon>Bacillota</taxon>
        <taxon>Bacilli</taxon>
        <taxon>Bacillales</taxon>
        <taxon>Paenibacillaceae</taxon>
        <taxon>Cohnella</taxon>
    </lineage>
</organism>
<dbReference type="PANTHER" id="PTHR46558:SF13">
    <property type="entry name" value="HTH-TYPE TRANSCRIPTIONAL REGULATOR IMMR"/>
    <property type="match status" value="1"/>
</dbReference>
<evidence type="ECO:0000256" key="1">
    <source>
        <dbReference type="ARBA" id="ARBA00023125"/>
    </source>
</evidence>
<dbReference type="SUPFAM" id="SSF47413">
    <property type="entry name" value="lambda repressor-like DNA-binding domains"/>
    <property type="match status" value="1"/>
</dbReference>
<keyword evidence="5" id="KW-1185">Reference proteome</keyword>
<keyword evidence="1" id="KW-0238">DNA-binding</keyword>
<dbReference type="Gene3D" id="1.10.260.40">
    <property type="entry name" value="lambda repressor-like DNA-binding domains"/>
    <property type="match status" value="1"/>
</dbReference>
<dbReference type="InterPro" id="IPR010982">
    <property type="entry name" value="Lambda_DNA-bd_dom_sf"/>
</dbReference>
<evidence type="ECO:0000313" key="5">
    <source>
        <dbReference type="Proteomes" id="UP001595755"/>
    </source>
</evidence>
<dbReference type="PROSITE" id="PS50943">
    <property type="entry name" value="HTH_CROC1"/>
    <property type="match status" value="1"/>
</dbReference>
<dbReference type="InterPro" id="IPR001387">
    <property type="entry name" value="Cro/C1-type_HTH"/>
</dbReference>
<sequence length="135" mass="15964">MSLGNRLRERREKFAKTQLEAARGLGISNVQLSRYESDDRKPDPEMLGRFAEYYRTTTDYLLGRTDNASADLGAPSGNREEREHPAFEEFINNPEHGVFFKDYLNAPEERKEEMRRFWEFIMEKEKGRKPGERQK</sequence>
<gene>
    <name evidence="4" type="ORF">ACFO1S_05905</name>
</gene>
<proteinExistence type="predicted"/>
<dbReference type="PROSITE" id="PS50132">
    <property type="entry name" value="RGS"/>
    <property type="match status" value="1"/>
</dbReference>
<evidence type="ECO:0000259" key="2">
    <source>
        <dbReference type="PROSITE" id="PS50132"/>
    </source>
</evidence>
<dbReference type="EMBL" id="JBHSED010000006">
    <property type="protein sequence ID" value="MFC4302977.1"/>
    <property type="molecule type" value="Genomic_DNA"/>
</dbReference>
<reference evidence="5" key="1">
    <citation type="journal article" date="2019" name="Int. J. Syst. Evol. Microbiol.">
        <title>The Global Catalogue of Microorganisms (GCM) 10K type strain sequencing project: providing services to taxonomists for standard genome sequencing and annotation.</title>
        <authorList>
            <consortium name="The Broad Institute Genomics Platform"/>
            <consortium name="The Broad Institute Genome Sequencing Center for Infectious Disease"/>
            <person name="Wu L."/>
            <person name="Ma J."/>
        </authorList>
    </citation>
    <scope>NUCLEOTIDE SEQUENCE [LARGE SCALE GENOMIC DNA]</scope>
    <source>
        <strain evidence="5">CGMCC 4.1641</strain>
    </source>
</reference>
<dbReference type="CDD" id="cd00093">
    <property type="entry name" value="HTH_XRE"/>
    <property type="match status" value="1"/>
</dbReference>
<feature type="domain" description="HTH cro/C1-type" evidence="3">
    <location>
        <begin position="7"/>
        <end position="61"/>
    </location>
</feature>
<dbReference type="Pfam" id="PF01381">
    <property type="entry name" value="HTH_3"/>
    <property type="match status" value="1"/>
</dbReference>
<dbReference type="PANTHER" id="PTHR46558">
    <property type="entry name" value="TRACRIPTIONAL REGULATORY PROTEIN-RELATED-RELATED"/>
    <property type="match status" value="1"/>
</dbReference>
<name>A0ABV8S6G6_9BACL</name>
<accession>A0ABV8S6G6</accession>
<dbReference type="RefSeq" id="WP_204606076.1">
    <property type="nucleotide sequence ID" value="NZ_JBHSED010000006.1"/>
</dbReference>
<dbReference type="InterPro" id="IPR016137">
    <property type="entry name" value="RGS"/>
</dbReference>
<evidence type="ECO:0000259" key="3">
    <source>
        <dbReference type="PROSITE" id="PS50943"/>
    </source>
</evidence>
<evidence type="ECO:0000313" key="4">
    <source>
        <dbReference type="EMBL" id="MFC4302977.1"/>
    </source>
</evidence>
<comment type="caution">
    <text evidence="4">The sequence shown here is derived from an EMBL/GenBank/DDBJ whole genome shotgun (WGS) entry which is preliminary data.</text>
</comment>
<dbReference type="Proteomes" id="UP001595755">
    <property type="component" value="Unassembled WGS sequence"/>
</dbReference>
<dbReference type="SMART" id="SM00530">
    <property type="entry name" value="HTH_XRE"/>
    <property type="match status" value="1"/>
</dbReference>
<feature type="domain" description="RGS" evidence="2">
    <location>
        <begin position="86"/>
        <end position="135"/>
    </location>
</feature>